<keyword evidence="1" id="KW-1133">Transmembrane helix</keyword>
<dbReference type="EMBL" id="JABMKX010000021">
    <property type="protein sequence ID" value="NQX49108.1"/>
    <property type="molecule type" value="Genomic_DNA"/>
</dbReference>
<evidence type="ECO:0000313" key="2">
    <source>
        <dbReference type="EMBL" id="NQX49108.1"/>
    </source>
</evidence>
<feature type="transmembrane region" description="Helical" evidence="1">
    <location>
        <begin position="7"/>
        <end position="24"/>
    </location>
</feature>
<keyword evidence="1" id="KW-0472">Membrane</keyword>
<dbReference type="Proteomes" id="UP000711047">
    <property type="component" value="Unassembled WGS sequence"/>
</dbReference>
<name>A0ABX2DWL1_9BACL</name>
<evidence type="ECO:0000256" key="1">
    <source>
        <dbReference type="SAM" id="Phobius"/>
    </source>
</evidence>
<accession>A0ABX2DWL1</accession>
<sequence length="150" mass="17204">MNKINRVILGLNCLLVVILGFLLVKNLNDKDENTSESSHLPILFDFDYNDLKKIDNFIENFNQGKSDYLMLIPQPVDSGFVINDVYTEGKTITWGIDNSRDALSTGKGMKYYCKKIEKAETNDFYTLLLSNCVNFDPDEKLKVFSIEKKD</sequence>
<evidence type="ECO:0000313" key="3">
    <source>
        <dbReference type="Proteomes" id="UP000711047"/>
    </source>
</evidence>
<organism evidence="2 3">
    <name type="scientific">Paenibacillus tritici</name>
    <dbReference type="NCBI Taxonomy" id="1873425"/>
    <lineage>
        <taxon>Bacteria</taxon>
        <taxon>Bacillati</taxon>
        <taxon>Bacillota</taxon>
        <taxon>Bacilli</taxon>
        <taxon>Bacillales</taxon>
        <taxon>Paenibacillaceae</taxon>
        <taxon>Paenibacillus</taxon>
    </lineage>
</organism>
<keyword evidence="3" id="KW-1185">Reference proteome</keyword>
<gene>
    <name evidence="2" type="ORF">HQN87_27665</name>
</gene>
<keyword evidence="1" id="KW-0812">Transmembrane</keyword>
<comment type="caution">
    <text evidence="2">The sequence shown here is derived from an EMBL/GenBank/DDBJ whole genome shotgun (WGS) entry which is preliminary data.</text>
</comment>
<proteinExistence type="predicted"/>
<protein>
    <submittedName>
        <fullName evidence="2">DUF4362 domain-containing protein</fullName>
    </submittedName>
</protein>
<dbReference type="RefSeq" id="WP_173139866.1">
    <property type="nucleotide sequence ID" value="NZ_JABMKX010000021.1"/>
</dbReference>
<reference evidence="2 3" key="1">
    <citation type="submission" date="2020-05" db="EMBL/GenBank/DDBJ databases">
        <title>Paenibacillus glebae, sp. nov., Paenibacillus humi sp. nov., Paenibacillus pedi sp. nov., Paenibacillus terrestris sp. nov. and Paenibacillus terricola sp. nov., isolated from a forest top soil sample.</title>
        <authorList>
            <person name="Qi S."/>
            <person name="Carlier A."/>
            <person name="Cnockaert M."/>
            <person name="Vandamme P."/>
        </authorList>
    </citation>
    <scope>NUCLEOTIDE SEQUENCE [LARGE SCALE GENOMIC DNA]</scope>
    <source>
        <strain evidence="2 3">LMG 29502</strain>
    </source>
</reference>